<keyword evidence="1" id="KW-0812">Transmembrane</keyword>
<feature type="transmembrane region" description="Helical" evidence="1">
    <location>
        <begin position="46"/>
        <end position="67"/>
    </location>
</feature>
<proteinExistence type="predicted"/>
<dbReference type="AlphaFoldDB" id="A0A916JRW3"/>
<comment type="caution">
    <text evidence="2">The sequence shown here is derived from an EMBL/GenBank/DDBJ whole genome shotgun (WGS) entry which is preliminary data.</text>
</comment>
<feature type="transmembrane region" description="Helical" evidence="1">
    <location>
        <begin position="202"/>
        <end position="224"/>
    </location>
</feature>
<keyword evidence="1" id="KW-0472">Membrane</keyword>
<organism evidence="2 3">
    <name type="scientific">Leucobacter soli</name>
    <dbReference type="NCBI Taxonomy" id="2812850"/>
    <lineage>
        <taxon>Bacteria</taxon>
        <taxon>Bacillati</taxon>
        <taxon>Actinomycetota</taxon>
        <taxon>Actinomycetes</taxon>
        <taxon>Micrococcales</taxon>
        <taxon>Microbacteriaceae</taxon>
        <taxon>Leucobacter</taxon>
    </lineage>
</organism>
<sequence>MTTALIEPATAREPVAREHDVSGRLSFDGVLRGEWIKLLSLRSIRWSIIITIVLSWGGAALMASAMAGTEFATLEAMPELLVQSATLSSMFTVLVMGILGVLAVTSEYASGLILSSLAAVPSRTPLLGAKALVVAALGLAVGGLSTFGGGLISATILGSGAFEALVEPTVLISLLGATLFLTLSALLSLGLGALLRSSAGAIAVMVTLLFISTIVFQILTMTGWEWVPTFAQWMPADLGHALSTWAVTDPEYRGDVSYWAALGGLAAWAVAALVPAGILLKTRDAA</sequence>
<feature type="transmembrane region" description="Helical" evidence="1">
    <location>
        <begin position="87"/>
        <end position="120"/>
    </location>
</feature>
<evidence type="ECO:0000313" key="3">
    <source>
        <dbReference type="Proteomes" id="UP000693892"/>
    </source>
</evidence>
<dbReference type="GO" id="GO:0140359">
    <property type="term" value="F:ABC-type transporter activity"/>
    <property type="evidence" value="ECO:0007669"/>
    <property type="project" value="InterPro"/>
</dbReference>
<dbReference type="PANTHER" id="PTHR37305:SF1">
    <property type="entry name" value="MEMBRANE PROTEIN"/>
    <property type="match status" value="1"/>
</dbReference>
<keyword evidence="3" id="KW-1185">Reference proteome</keyword>
<evidence type="ECO:0000256" key="1">
    <source>
        <dbReference type="SAM" id="Phobius"/>
    </source>
</evidence>
<dbReference type="PANTHER" id="PTHR37305">
    <property type="entry name" value="INTEGRAL MEMBRANE PROTEIN-RELATED"/>
    <property type="match status" value="1"/>
</dbReference>
<evidence type="ECO:0008006" key="4">
    <source>
        <dbReference type="Google" id="ProtNLM"/>
    </source>
</evidence>
<keyword evidence="1" id="KW-1133">Transmembrane helix</keyword>
<feature type="transmembrane region" description="Helical" evidence="1">
    <location>
        <begin position="132"/>
        <end position="158"/>
    </location>
</feature>
<reference evidence="2" key="1">
    <citation type="submission" date="2021-06" db="EMBL/GenBank/DDBJ databases">
        <authorList>
            <person name="Criscuolo A."/>
        </authorList>
    </citation>
    <scope>NUCLEOTIDE SEQUENCE</scope>
    <source>
        <strain evidence="2">CIP111803</strain>
    </source>
</reference>
<protein>
    <recommendedName>
        <fullName evidence="4">ABC-2 type transport system permease protein</fullName>
    </recommendedName>
</protein>
<accession>A0A916JRW3</accession>
<feature type="transmembrane region" description="Helical" evidence="1">
    <location>
        <begin position="258"/>
        <end position="280"/>
    </location>
</feature>
<dbReference type="RefSeq" id="WP_218113875.1">
    <property type="nucleotide sequence ID" value="NZ_CAJVAP010000002.1"/>
</dbReference>
<dbReference type="EMBL" id="CAJVAP010000002">
    <property type="protein sequence ID" value="CAG7598446.1"/>
    <property type="molecule type" value="Genomic_DNA"/>
</dbReference>
<dbReference type="GO" id="GO:0005886">
    <property type="term" value="C:plasma membrane"/>
    <property type="evidence" value="ECO:0007669"/>
    <property type="project" value="UniProtKB-SubCell"/>
</dbReference>
<evidence type="ECO:0000313" key="2">
    <source>
        <dbReference type="EMBL" id="CAG7598446.1"/>
    </source>
</evidence>
<gene>
    <name evidence="2" type="ORF">LEUCIP111803_00225</name>
</gene>
<feature type="transmembrane region" description="Helical" evidence="1">
    <location>
        <begin position="170"/>
        <end position="195"/>
    </location>
</feature>
<name>A0A916JRW3_9MICO</name>
<dbReference type="Proteomes" id="UP000693892">
    <property type="component" value="Unassembled WGS sequence"/>
</dbReference>